<evidence type="ECO:0000256" key="5">
    <source>
        <dbReference type="ARBA" id="ARBA00022801"/>
    </source>
</evidence>
<dbReference type="PANTHER" id="PTHR13710">
    <property type="entry name" value="DNA HELICASE RECQ FAMILY MEMBER"/>
    <property type="match status" value="1"/>
</dbReference>
<evidence type="ECO:0000259" key="16">
    <source>
        <dbReference type="PROSITE" id="PS51192"/>
    </source>
</evidence>
<feature type="domain" description="Helicase ATP-binding" evidence="16">
    <location>
        <begin position="836"/>
        <end position="1018"/>
    </location>
</feature>
<feature type="compositionally biased region" description="Basic and acidic residues" evidence="14">
    <location>
        <begin position="658"/>
        <end position="667"/>
    </location>
</feature>
<feature type="region of interest" description="Disordered" evidence="14">
    <location>
        <begin position="1344"/>
        <end position="1382"/>
    </location>
</feature>
<dbReference type="Pfam" id="PF00271">
    <property type="entry name" value="Helicase_C"/>
    <property type="match status" value="1"/>
</dbReference>
<evidence type="ECO:0000256" key="8">
    <source>
        <dbReference type="ARBA" id="ARBA00023125"/>
    </source>
</evidence>
<dbReference type="InterPro" id="IPR001650">
    <property type="entry name" value="Helicase_C-like"/>
</dbReference>
<dbReference type="GO" id="GO:0003677">
    <property type="term" value="F:DNA binding"/>
    <property type="evidence" value="ECO:0007669"/>
    <property type="project" value="UniProtKB-KW"/>
</dbReference>
<feature type="coiled-coil region" evidence="13">
    <location>
        <begin position="504"/>
        <end position="538"/>
    </location>
</feature>
<dbReference type="InterPro" id="IPR018982">
    <property type="entry name" value="RQC_domain"/>
</dbReference>
<feature type="compositionally biased region" description="Acidic residues" evidence="14">
    <location>
        <begin position="330"/>
        <end position="341"/>
    </location>
</feature>
<evidence type="ECO:0000256" key="11">
    <source>
        <dbReference type="ARBA" id="ARBA00034617"/>
    </source>
</evidence>
<dbReference type="InterPro" id="IPR011545">
    <property type="entry name" value="DEAD/DEAH_box_helicase_dom"/>
</dbReference>
<evidence type="ECO:0000256" key="3">
    <source>
        <dbReference type="ARBA" id="ARBA00005446"/>
    </source>
</evidence>
<dbReference type="InterPro" id="IPR002464">
    <property type="entry name" value="DNA/RNA_helicase_DEAH_CS"/>
</dbReference>
<keyword evidence="8" id="KW-0238">DNA-binding</keyword>
<evidence type="ECO:0000256" key="7">
    <source>
        <dbReference type="ARBA" id="ARBA00022840"/>
    </source>
</evidence>
<feature type="compositionally biased region" description="Basic and acidic residues" evidence="14">
    <location>
        <begin position="694"/>
        <end position="705"/>
    </location>
</feature>
<keyword evidence="4" id="KW-0547">Nucleotide-binding</keyword>
<feature type="region of interest" description="Disordered" evidence="14">
    <location>
        <begin position="1626"/>
        <end position="1717"/>
    </location>
</feature>
<dbReference type="InterPro" id="IPR036388">
    <property type="entry name" value="WH-like_DNA-bd_sf"/>
</dbReference>
<feature type="compositionally biased region" description="Acidic residues" evidence="14">
    <location>
        <begin position="1580"/>
        <end position="1599"/>
    </location>
</feature>
<evidence type="ECO:0000256" key="1">
    <source>
        <dbReference type="ARBA" id="ARBA00001947"/>
    </source>
</evidence>
<dbReference type="OrthoDB" id="10261556at2759"/>
<keyword evidence="5" id="KW-0378">Hydrolase</keyword>
<dbReference type="InterPro" id="IPR027417">
    <property type="entry name" value="P-loop_NTPase"/>
</dbReference>
<dbReference type="GO" id="GO:0043138">
    <property type="term" value="F:3'-5' DNA helicase activity"/>
    <property type="evidence" value="ECO:0007669"/>
    <property type="project" value="UniProtKB-EC"/>
</dbReference>
<dbReference type="Pfam" id="PF09382">
    <property type="entry name" value="RQC"/>
    <property type="match status" value="1"/>
</dbReference>
<evidence type="ECO:0000313" key="19">
    <source>
        <dbReference type="Proteomes" id="UP000799440"/>
    </source>
</evidence>
<evidence type="ECO:0000256" key="13">
    <source>
        <dbReference type="SAM" id="Coils"/>
    </source>
</evidence>
<dbReference type="PROSITE" id="PS00690">
    <property type="entry name" value="DEAH_ATP_HELICASE"/>
    <property type="match status" value="1"/>
</dbReference>
<dbReference type="SMART" id="SM00490">
    <property type="entry name" value="HELICc"/>
    <property type="match status" value="1"/>
</dbReference>
<dbReference type="GO" id="GO:0005634">
    <property type="term" value="C:nucleus"/>
    <property type="evidence" value="ECO:0007669"/>
    <property type="project" value="UniProtKB-SubCell"/>
</dbReference>
<evidence type="ECO:0000256" key="10">
    <source>
        <dbReference type="ARBA" id="ARBA00023242"/>
    </source>
</evidence>
<feature type="domain" description="HRDC" evidence="15">
    <location>
        <begin position="1451"/>
        <end position="1534"/>
    </location>
</feature>
<dbReference type="PROSITE" id="PS50967">
    <property type="entry name" value="HRDC"/>
    <property type="match status" value="1"/>
</dbReference>
<dbReference type="Pfam" id="PF16124">
    <property type="entry name" value="RecQ_Zn_bind"/>
    <property type="match status" value="1"/>
</dbReference>
<evidence type="ECO:0000256" key="4">
    <source>
        <dbReference type="ARBA" id="ARBA00022741"/>
    </source>
</evidence>
<dbReference type="InterPro" id="IPR014001">
    <property type="entry name" value="Helicase_ATP-bd"/>
</dbReference>
<dbReference type="PROSITE" id="PS51192">
    <property type="entry name" value="HELICASE_ATP_BIND_1"/>
    <property type="match status" value="1"/>
</dbReference>
<evidence type="ECO:0000313" key="18">
    <source>
        <dbReference type="EMBL" id="KAF2752241.1"/>
    </source>
</evidence>
<dbReference type="Gene3D" id="1.10.10.10">
    <property type="entry name" value="Winged helix-like DNA-binding domain superfamily/Winged helix DNA-binding domain"/>
    <property type="match status" value="1"/>
</dbReference>
<dbReference type="SUPFAM" id="SSF47819">
    <property type="entry name" value="HRDC-like"/>
    <property type="match status" value="1"/>
</dbReference>
<feature type="compositionally biased region" description="Low complexity" evidence="14">
    <location>
        <begin position="259"/>
        <end position="270"/>
    </location>
</feature>
<gene>
    <name evidence="18" type="ORF">M011DRAFT_455049</name>
</gene>
<dbReference type="GO" id="GO:0016787">
    <property type="term" value="F:hydrolase activity"/>
    <property type="evidence" value="ECO:0007669"/>
    <property type="project" value="UniProtKB-KW"/>
</dbReference>
<comment type="similarity">
    <text evidence="3">Belongs to the helicase family. RecQ subfamily.</text>
</comment>
<keyword evidence="19" id="KW-1185">Reference proteome</keyword>
<dbReference type="SMART" id="SM00956">
    <property type="entry name" value="RQC"/>
    <property type="match status" value="1"/>
</dbReference>
<keyword evidence="6" id="KW-0347">Helicase</keyword>
<dbReference type="SUPFAM" id="SSF52540">
    <property type="entry name" value="P-loop containing nucleoside triphosphate hydrolases"/>
    <property type="match status" value="1"/>
</dbReference>
<dbReference type="CDD" id="cd17920">
    <property type="entry name" value="DEXHc_RecQ"/>
    <property type="match status" value="1"/>
</dbReference>
<dbReference type="GO" id="GO:0005737">
    <property type="term" value="C:cytoplasm"/>
    <property type="evidence" value="ECO:0007669"/>
    <property type="project" value="TreeGrafter"/>
</dbReference>
<dbReference type="GO" id="GO:0005694">
    <property type="term" value="C:chromosome"/>
    <property type="evidence" value="ECO:0007669"/>
    <property type="project" value="TreeGrafter"/>
</dbReference>
<accession>A0A6A6VSI8</accession>
<dbReference type="GO" id="GO:0009378">
    <property type="term" value="F:four-way junction helicase activity"/>
    <property type="evidence" value="ECO:0007669"/>
    <property type="project" value="TreeGrafter"/>
</dbReference>
<comment type="subcellular location">
    <subcellularLocation>
        <location evidence="2">Nucleus</location>
    </subcellularLocation>
</comment>
<dbReference type="InterPro" id="IPR036390">
    <property type="entry name" value="WH_DNA-bd_sf"/>
</dbReference>
<evidence type="ECO:0000256" key="9">
    <source>
        <dbReference type="ARBA" id="ARBA00023235"/>
    </source>
</evidence>
<comment type="cofactor">
    <cofactor evidence="1">
        <name>Zn(2+)</name>
        <dbReference type="ChEBI" id="CHEBI:29105"/>
    </cofactor>
</comment>
<sequence>MPQNNLNAQIKWLLSVKPFIPPLTSLVAYDPQAQPTSSAIQDPLLLSSHSTVQDASEIPTNLPIIDPTPPPPPPSDRLQHTTTSSSGERAPEEMARLRGPPGSGKPRLRIAQPDPDDTDTRDVPAKTTIAPSSSVWTPSLGMRVAPHVKADEIDLTGEDETFVLSPVRPKQGKKRKSEDYEDDYRAQKSPRPAKIQSPIKPAKFAQDEFPDIEELPAAPSTPPPPYSTAVPTEYEQFHFDDDDDPGFRIADSDDDMIMPDAEPAAPATTTLKRKSWSRVPSESSIPPRKVGKSVQDPSPKKYLKASQSKVPSPGKQQVDALSKKRHEVLDSEDEDFGDIDDMELHTSPRPYASTPQQRKDSICLKKSPAQSPFVDRKVQLSLPIRSPSKSSNTPSARPHERVVPTNTRGSPIKSQLLPSQKRLVSNGKLDSGIQSSSEESKQRVARIRKTVEDFLAAEGSRLRQHLNRAQSQWERAREAFTEHLEEYGEADPGETEKMQLARSRKDALEKLVDLESTHRQLTAERQEIRRRIIEQMENGETPLDGGAAHRVTKSLEDVEGQIDAYIQASGIRLLTRGGSLETADNVMVRSTQASPAMRTATLVASPRRDRIPQTQYVKQTQISVREVWTPDRGVVFAEDASRESPSPHRPFKTGPILRESRTGDERSMVQGSSRRIPETPQRRPSTGIQGILKSVRESSDHDDSFHTAGEGYGDEFDDEENLFYPGTPPAQVNGEHDSCGDDFFNDDDADYLDDLQEIGDGEPVTFDWKGDVVAPSSKPVRGTTVPRGRQRQDVISPTKSLLSIPGMNHPWSAEVREALLQKFRLTGFRPGQLDAINTTLNGQHCFVLMPTGGGKSLCYQLPAVIRSGKTHGVTIVISPLLSLMEDQVNACRERFGMGAYLINGQTDEATKKHIMQGLNERDPQKFIQVLYVTPEMLGKSERMIGAMRKLHDRNRLARIVIDEAHCVSQWGHDFRPDYKALGGVLGQFAGVPIIALTATATQLVQTDVMTNLGITGCRKFAQSFNRPNLSYEVRAKERGVIDSIATLIKSKFKGKCGIVYCLARKTCESVAQKLTDKGVLAYHYHAGMEPEERSQVQQKWQANKYHVIVATIAFGMGIDKADVRFVVHHSLPKSLEGYYQETGRAGRDGLRSWCYLYYTYGDSNTLRQMIEKGEGSREQKQRQHDMLRSVISYCENKKDCRRAQVLSYFSEAFRSEDCHQTCDNCASGKEYVEKDLTDYASAAIRLVTQLEHANITMHQCIDAFRGAPNSKLKSYGVKEFGYGEHLHRGDVERLFSRLAEDGAIKQASKLNKAGFATNYVKLDRNSSAYGKKGGRRLKLQVSAVPPKEAKAPKKKRAAVPTSTNVTSPRAPRKKNIQDYAYDDSAADVAPGRKKGTTRARYAADDFVVPDDQAEDESDAFEPIHAPKQRAVAKDRRTARPMTVEDRVAQLNETQKAILDNFVEAARAAGRDILMKKNLRNQPFSNTILTQMGLDLPEDKEEMLQIPGISADMVSRYGAQYLKLIKQLKEMYGNDPPNPTTHPSRRRNTDRGANDDDDAEYDQIHDPNHQNVIDLCSSPPPEDEEFVDAEEEEEEFEEYEPLGRRVSHHFAPTSIDPEVEAFNRIGSQLTSKGRGSSGKFADDREPLPKKRNLPWAVAKKGYKRKSGGAFPKRGGGVRKQPAARKSGGGAGASKRGSEGGAAARPSGSGWSGVIGMPT</sequence>
<evidence type="ECO:0000259" key="17">
    <source>
        <dbReference type="PROSITE" id="PS51194"/>
    </source>
</evidence>
<protein>
    <recommendedName>
        <fullName evidence="12">DNA 3'-5' helicase</fullName>
        <ecNumber evidence="12">5.6.2.4</ecNumber>
    </recommendedName>
</protein>
<feature type="compositionally biased region" description="Pro residues" evidence="14">
    <location>
        <begin position="66"/>
        <end position="75"/>
    </location>
</feature>
<evidence type="ECO:0000256" key="14">
    <source>
        <dbReference type="SAM" id="MobiDB-lite"/>
    </source>
</evidence>
<reference evidence="18" key="1">
    <citation type="journal article" date="2020" name="Stud. Mycol.">
        <title>101 Dothideomycetes genomes: a test case for predicting lifestyles and emergence of pathogens.</title>
        <authorList>
            <person name="Haridas S."/>
            <person name="Albert R."/>
            <person name="Binder M."/>
            <person name="Bloem J."/>
            <person name="Labutti K."/>
            <person name="Salamov A."/>
            <person name="Andreopoulos B."/>
            <person name="Baker S."/>
            <person name="Barry K."/>
            <person name="Bills G."/>
            <person name="Bluhm B."/>
            <person name="Cannon C."/>
            <person name="Castanera R."/>
            <person name="Culley D."/>
            <person name="Daum C."/>
            <person name="Ezra D."/>
            <person name="Gonzalez J."/>
            <person name="Henrissat B."/>
            <person name="Kuo A."/>
            <person name="Liang C."/>
            <person name="Lipzen A."/>
            <person name="Lutzoni F."/>
            <person name="Magnuson J."/>
            <person name="Mondo S."/>
            <person name="Nolan M."/>
            <person name="Ohm R."/>
            <person name="Pangilinan J."/>
            <person name="Park H.-J."/>
            <person name="Ramirez L."/>
            <person name="Alfaro M."/>
            <person name="Sun H."/>
            <person name="Tritt A."/>
            <person name="Yoshinaga Y."/>
            <person name="Zwiers L.-H."/>
            <person name="Turgeon B."/>
            <person name="Goodwin S."/>
            <person name="Spatafora J."/>
            <person name="Crous P."/>
            <person name="Grigoriev I."/>
        </authorList>
    </citation>
    <scope>NUCLEOTIDE SEQUENCE</scope>
    <source>
        <strain evidence="18">CBS 119925</strain>
    </source>
</reference>
<dbReference type="PROSITE" id="PS51194">
    <property type="entry name" value="HELICASE_CTER"/>
    <property type="match status" value="1"/>
</dbReference>
<dbReference type="EC" id="5.6.2.4" evidence="12"/>
<dbReference type="InterPro" id="IPR032284">
    <property type="entry name" value="RecQ_Zn-bd"/>
</dbReference>
<dbReference type="FunFam" id="3.40.50.300:FF:000296">
    <property type="entry name" value="ATP-dependent DNA helicase RecQ"/>
    <property type="match status" value="1"/>
</dbReference>
<dbReference type="Proteomes" id="UP000799440">
    <property type="component" value="Unassembled WGS sequence"/>
</dbReference>
<comment type="catalytic activity">
    <reaction evidence="11">
        <text>Couples ATP hydrolysis with the unwinding of duplex DNA by translocating in the 3'-5' direction.</text>
        <dbReference type="EC" id="5.6.2.4"/>
    </reaction>
</comment>
<evidence type="ECO:0000256" key="2">
    <source>
        <dbReference type="ARBA" id="ARBA00004123"/>
    </source>
</evidence>
<keyword evidence="13" id="KW-0175">Coiled coil</keyword>
<evidence type="ECO:0000259" key="15">
    <source>
        <dbReference type="PROSITE" id="PS50967"/>
    </source>
</evidence>
<dbReference type="InterPro" id="IPR004589">
    <property type="entry name" value="DNA_helicase_ATP-dep_RecQ"/>
</dbReference>
<feature type="region of interest" description="Disordered" evidence="14">
    <location>
        <begin position="48"/>
        <end position="138"/>
    </location>
</feature>
<feature type="region of interest" description="Disordered" evidence="14">
    <location>
        <begin position="155"/>
        <end position="444"/>
    </location>
</feature>
<keyword evidence="7" id="KW-0067">ATP-binding</keyword>
<dbReference type="FunFam" id="3.40.50.300:FF:001975">
    <property type="entry name" value="ATP-dependent DNA helicase"/>
    <property type="match status" value="1"/>
</dbReference>
<dbReference type="Pfam" id="PF00270">
    <property type="entry name" value="DEAD"/>
    <property type="match status" value="1"/>
</dbReference>
<dbReference type="CDD" id="cd18794">
    <property type="entry name" value="SF2_C_RecQ"/>
    <property type="match status" value="1"/>
</dbReference>
<dbReference type="Gene3D" id="1.10.150.80">
    <property type="entry name" value="HRDC domain"/>
    <property type="match status" value="1"/>
</dbReference>
<name>A0A6A6VSI8_9PLEO</name>
<feature type="compositionally biased region" description="Polar residues" evidence="14">
    <location>
        <begin position="404"/>
        <end position="418"/>
    </location>
</feature>
<dbReference type="PANTHER" id="PTHR13710:SF153">
    <property type="entry name" value="RECQ-LIKE DNA HELICASE BLM"/>
    <property type="match status" value="1"/>
</dbReference>
<dbReference type="SUPFAM" id="SSF46785">
    <property type="entry name" value="Winged helix' DNA-binding domain"/>
    <property type="match status" value="1"/>
</dbReference>
<feature type="domain" description="Helicase C-terminal" evidence="17">
    <location>
        <begin position="1040"/>
        <end position="1191"/>
    </location>
</feature>
<feature type="region of interest" description="Disordered" evidence="14">
    <location>
        <begin position="639"/>
        <end position="718"/>
    </location>
</feature>
<feature type="region of interest" description="Disordered" evidence="14">
    <location>
        <begin position="1530"/>
        <end position="1601"/>
    </location>
</feature>
<keyword evidence="9" id="KW-0413">Isomerase</keyword>
<dbReference type="InterPro" id="IPR044876">
    <property type="entry name" value="HRDC_dom_sf"/>
</dbReference>
<dbReference type="GO" id="GO:0000724">
    <property type="term" value="P:double-strand break repair via homologous recombination"/>
    <property type="evidence" value="ECO:0007669"/>
    <property type="project" value="TreeGrafter"/>
</dbReference>
<dbReference type="EMBL" id="MU006561">
    <property type="protein sequence ID" value="KAF2752241.1"/>
    <property type="molecule type" value="Genomic_DNA"/>
</dbReference>
<dbReference type="SMART" id="SM00487">
    <property type="entry name" value="DEXDc"/>
    <property type="match status" value="1"/>
</dbReference>
<organism evidence="18 19">
    <name type="scientific">Sporormia fimetaria CBS 119925</name>
    <dbReference type="NCBI Taxonomy" id="1340428"/>
    <lineage>
        <taxon>Eukaryota</taxon>
        <taxon>Fungi</taxon>
        <taxon>Dikarya</taxon>
        <taxon>Ascomycota</taxon>
        <taxon>Pezizomycotina</taxon>
        <taxon>Dothideomycetes</taxon>
        <taxon>Pleosporomycetidae</taxon>
        <taxon>Pleosporales</taxon>
        <taxon>Sporormiaceae</taxon>
        <taxon>Sporormia</taxon>
    </lineage>
</organism>
<dbReference type="GO" id="GO:0006260">
    <property type="term" value="P:DNA replication"/>
    <property type="evidence" value="ECO:0007669"/>
    <property type="project" value="InterPro"/>
</dbReference>
<dbReference type="InterPro" id="IPR010997">
    <property type="entry name" value="HRDC-like_sf"/>
</dbReference>
<dbReference type="NCBIfam" id="TIGR00614">
    <property type="entry name" value="recQ_fam"/>
    <property type="match status" value="1"/>
</dbReference>
<dbReference type="Gene3D" id="3.40.50.300">
    <property type="entry name" value="P-loop containing nucleotide triphosphate hydrolases"/>
    <property type="match status" value="2"/>
</dbReference>
<proteinExistence type="inferred from homology"/>
<evidence type="ECO:0000256" key="6">
    <source>
        <dbReference type="ARBA" id="ARBA00022806"/>
    </source>
</evidence>
<dbReference type="InterPro" id="IPR002121">
    <property type="entry name" value="HRDC_dom"/>
</dbReference>
<keyword evidence="10" id="KW-0539">Nucleus</keyword>
<dbReference type="GO" id="GO:0005524">
    <property type="term" value="F:ATP binding"/>
    <property type="evidence" value="ECO:0007669"/>
    <property type="project" value="UniProtKB-KW"/>
</dbReference>
<evidence type="ECO:0000256" key="12">
    <source>
        <dbReference type="ARBA" id="ARBA00034808"/>
    </source>
</evidence>